<dbReference type="Pfam" id="PF09816">
    <property type="entry name" value="EAF"/>
    <property type="match status" value="1"/>
</dbReference>
<gene>
    <name evidence="3" type="ORF">PDIGIT_LOCUS7242</name>
</gene>
<feature type="compositionally biased region" description="Low complexity" evidence="1">
    <location>
        <begin position="320"/>
        <end position="331"/>
    </location>
</feature>
<feature type="compositionally biased region" description="Polar residues" evidence="1">
    <location>
        <begin position="419"/>
        <end position="430"/>
    </location>
</feature>
<feature type="compositionally biased region" description="Polar residues" evidence="1">
    <location>
        <begin position="187"/>
        <end position="219"/>
    </location>
</feature>
<organism evidence="3 4">
    <name type="scientific">Periconia digitata</name>
    <dbReference type="NCBI Taxonomy" id="1303443"/>
    <lineage>
        <taxon>Eukaryota</taxon>
        <taxon>Fungi</taxon>
        <taxon>Dikarya</taxon>
        <taxon>Ascomycota</taxon>
        <taxon>Pezizomycotina</taxon>
        <taxon>Dothideomycetes</taxon>
        <taxon>Pleosporomycetidae</taxon>
        <taxon>Pleosporales</taxon>
        <taxon>Massarineae</taxon>
        <taxon>Periconiaceae</taxon>
        <taxon>Periconia</taxon>
    </lineage>
</organism>
<feature type="compositionally biased region" description="Acidic residues" evidence="1">
    <location>
        <begin position="463"/>
        <end position="487"/>
    </location>
</feature>
<feature type="compositionally biased region" description="Basic and acidic residues" evidence="1">
    <location>
        <begin position="253"/>
        <end position="264"/>
    </location>
</feature>
<feature type="compositionally biased region" description="Basic and acidic residues" evidence="1">
    <location>
        <begin position="295"/>
        <end position="304"/>
    </location>
</feature>
<dbReference type="Proteomes" id="UP001152607">
    <property type="component" value="Unassembled WGS sequence"/>
</dbReference>
<protein>
    <recommendedName>
        <fullName evidence="2">Transcription elongation factor Eaf N-terminal domain-containing protein</fullName>
    </recommendedName>
</protein>
<evidence type="ECO:0000259" key="2">
    <source>
        <dbReference type="Pfam" id="PF09816"/>
    </source>
</evidence>
<evidence type="ECO:0000313" key="3">
    <source>
        <dbReference type="EMBL" id="CAI6334188.1"/>
    </source>
</evidence>
<dbReference type="OrthoDB" id="125903at2759"/>
<dbReference type="EMBL" id="CAOQHR010000004">
    <property type="protein sequence ID" value="CAI6334188.1"/>
    <property type="molecule type" value="Genomic_DNA"/>
</dbReference>
<comment type="caution">
    <text evidence="3">The sequence shown here is derived from an EMBL/GenBank/DDBJ whole genome shotgun (WGS) entry which is preliminary data.</text>
</comment>
<feature type="region of interest" description="Disordered" evidence="1">
    <location>
        <begin position="122"/>
        <end position="550"/>
    </location>
</feature>
<evidence type="ECO:0000313" key="4">
    <source>
        <dbReference type="Proteomes" id="UP001152607"/>
    </source>
</evidence>
<sequence>MASPMVESRVDPHKKAQYSLHISDQIADGEVGDYTSVRFNHKPAQTTASRNTKITSTSPNDYTLRIEDQKPSDGRDVFIFTGQKTVPKRSYILVFDPASQKATLEPLANTYTFNVSTKNGIDMSSTYPKIYPRKQKDDAQEPAPQEDIDDSRRDDVNITADAENPFDFRHFLSSGKDAKNGDESEYNRGTSSPDYRTGTGSAMNTPQLSARKPNTTTSTVPKTKAPVSAKAAPKAKKPTSTATVAKKPPPAVRLERRATTDPKAKAKSKLTAPAPAKPAKPTKKAAAQPPSSKIKSAEIVHSSDDESDADDDAPPPPSQEPTQTQSQQRSPSPQPPPSQQNQTHSHDAAYDSDEEAYDSDSAQSYDGGSGLGGLEIEFEDPDENASKPRGRQQQQRHPATAARLGYLNSPANGPISLASVASSVEGTPRTNRVKGRPGRGGIDDGVIDFDELGGGGGGGHSDVEEEDEDEEMEEQDVDERDDVDVEPIDIGPPAAAAAAQKGHDENDDADADADADGDGDGDDGDMEDLLYKEVMEGLAGGDSSEESEEE</sequence>
<reference evidence="3" key="1">
    <citation type="submission" date="2023-01" db="EMBL/GenBank/DDBJ databases">
        <authorList>
            <person name="Van Ghelder C."/>
            <person name="Rancurel C."/>
        </authorList>
    </citation>
    <scope>NUCLEOTIDE SEQUENCE</scope>
    <source>
        <strain evidence="3">CNCM I-4278</strain>
    </source>
</reference>
<evidence type="ECO:0000256" key="1">
    <source>
        <dbReference type="SAM" id="MobiDB-lite"/>
    </source>
</evidence>
<feature type="compositionally biased region" description="Low complexity" evidence="1">
    <location>
        <begin position="269"/>
        <end position="294"/>
    </location>
</feature>
<dbReference type="InterPro" id="IPR019194">
    <property type="entry name" value="Tscrpt_elong_fac_Eaf_N"/>
</dbReference>
<keyword evidence="4" id="KW-1185">Reference proteome</keyword>
<name>A0A9W4XJS5_9PLEO</name>
<feature type="compositionally biased region" description="Basic and acidic residues" evidence="1">
    <location>
        <begin position="166"/>
        <end position="186"/>
    </location>
</feature>
<feature type="domain" description="Transcription elongation factor Eaf N-terminal" evidence="2">
    <location>
        <begin position="18"/>
        <end position="118"/>
    </location>
</feature>
<dbReference type="AlphaFoldDB" id="A0A9W4XJS5"/>
<feature type="compositionally biased region" description="Low complexity" evidence="1">
    <location>
        <begin position="220"/>
        <end position="246"/>
    </location>
</feature>
<feature type="compositionally biased region" description="Acidic residues" evidence="1">
    <location>
        <begin position="505"/>
        <end position="528"/>
    </location>
</feature>
<proteinExistence type="predicted"/>
<accession>A0A9W4XJS5</accession>